<keyword evidence="4" id="KW-0256">Endoplasmic reticulum</keyword>
<keyword evidence="3 8" id="KW-0812">Transmembrane</keyword>
<reference evidence="10 11" key="1">
    <citation type="submission" date="2024-08" db="EMBL/GenBank/DDBJ databases">
        <authorList>
            <person name="Cucini C."/>
            <person name="Frati F."/>
        </authorList>
    </citation>
    <scope>NUCLEOTIDE SEQUENCE [LARGE SCALE GENOMIC DNA]</scope>
</reference>
<feature type="transmembrane region" description="Helical" evidence="8">
    <location>
        <begin position="832"/>
        <end position="854"/>
    </location>
</feature>
<dbReference type="SUPFAM" id="SSF144091">
    <property type="entry name" value="Rhomboid-like"/>
    <property type="match status" value="1"/>
</dbReference>
<dbReference type="PANTHER" id="PTHR45965:SF3">
    <property type="entry name" value="INACTIVE RHOMBOID PROTEIN 1"/>
    <property type="match status" value="1"/>
</dbReference>
<keyword evidence="5 8" id="KW-1133">Transmembrane helix</keyword>
<evidence type="ECO:0000256" key="6">
    <source>
        <dbReference type="ARBA" id="ARBA00023136"/>
    </source>
</evidence>
<feature type="transmembrane region" description="Helical" evidence="8">
    <location>
        <begin position="1093"/>
        <end position="1113"/>
    </location>
</feature>
<dbReference type="InterPro" id="IPR022764">
    <property type="entry name" value="Peptidase_S54_rhomboid_dom"/>
</dbReference>
<proteinExistence type="inferred from homology"/>
<protein>
    <recommendedName>
        <fullName evidence="9">Peptidase S54 rhomboid domain-containing protein</fullName>
    </recommendedName>
</protein>
<evidence type="ECO:0000256" key="3">
    <source>
        <dbReference type="ARBA" id="ARBA00022692"/>
    </source>
</evidence>
<feature type="domain" description="Peptidase S54 rhomboid" evidence="9">
    <location>
        <begin position="1084"/>
        <end position="1219"/>
    </location>
</feature>
<evidence type="ECO:0000313" key="11">
    <source>
        <dbReference type="Proteomes" id="UP001642540"/>
    </source>
</evidence>
<feature type="region of interest" description="Disordered" evidence="7">
    <location>
        <begin position="417"/>
        <end position="528"/>
    </location>
</feature>
<dbReference type="InterPro" id="IPR035952">
    <property type="entry name" value="Rhomboid-like_sf"/>
</dbReference>
<evidence type="ECO:0000256" key="5">
    <source>
        <dbReference type="ARBA" id="ARBA00022989"/>
    </source>
</evidence>
<dbReference type="PANTHER" id="PTHR45965">
    <property type="entry name" value="INACTIVE RHOMBOID PROTEIN"/>
    <property type="match status" value="1"/>
</dbReference>
<feature type="compositionally biased region" description="Gly residues" evidence="7">
    <location>
        <begin position="493"/>
        <end position="508"/>
    </location>
</feature>
<comment type="similarity">
    <text evidence="2">Belongs to the peptidase S54 family.</text>
</comment>
<feature type="region of interest" description="Disordered" evidence="7">
    <location>
        <begin position="1"/>
        <end position="70"/>
    </location>
</feature>
<evidence type="ECO:0000259" key="9">
    <source>
        <dbReference type="Pfam" id="PF01694"/>
    </source>
</evidence>
<feature type="compositionally biased region" description="Polar residues" evidence="7">
    <location>
        <begin position="696"/>
        <end position="707"/>
    </location>
</feature>
<feature type="compositionally biased region" description="Low complexity" evidence="7">
    <location>
        <begin position="509"/>
        <end position="523"/>
    </location>
</feature>
<evidence type="ECO:0000256" key="7">
    <source>
        <dbReference type="SAM" id="MobiDB-lite"/>
    </source>
</evidence>
<feature type="transmembrane region" description="Helical" evidence="8">
    <location>
        <begin position="1237"/>
        <end position="1259"/>
    </location>
</feature>
<keyword evidence="6 8" id="KW-0472">Membrane</keyword>
<gene>
    <name evidence="10" type="ORF">ODALV1_LOCUS9066</name>
</gene>
<dbReference type="InterPro" id="IPR051512">
    <property type="entry name" value="Inactive_Rhomboid"/>
</dbReference>
<feature type="compositionally biased region" description="Polar residues" evidence="7">
    <location>
        <begin position="464"/>
        <end position="476"/>
    </location>
</feature>
<comment type="subcellular location">
    <subcellularLocation>
        <location evidence="1">Endoplasmic reticulum membrane</location>
        <topology evidence="1">Multi-pass membrane protein</topology>
    </subcellularLocation>
</comment>
<comment type="caution">
    <text evidence="10">The sequence shown here is derived from an EMBL/GenBank/DDBJ whole genome shotgun (WGS) entry which is preliminary data.</text>
</comment>
<organism evidence="10 11">
    <name type="scientific">Orchesella dallaii</name>
    <dbReference type="NCBI Taxonomy" id="48710"/>
    <lineage>
        <taxon>Eukaryota</taxon>
        <taxon>Metazoa</taxon>
        <taxon>Ecdysozoa</taxon>
        <taxon>Arthropoda</taxon>
        <taxon>Hexapoda</taxon>
        <taxon>Collembola</taxon>
        <taxon>Entomobryomorpha</taxon>
        <taxon>Entomobryoidea</taxon>
        <taxon>Orchesellidae</taxon>
        <taxon>Orchesellinae</taxon>
        <taxon>Orchesella</taxon>
    </lineage>
</organism>
<sequence>MKASDEEEYGSFYATSRSGSGAGARYRYREYSPSRGHHSSSPASTMGDPSAYNLGPSRAYSRTPPYGSSGRTMVEYQPPPCCHQFYHPPPPPIPLHPSPSHFNTIPHPPLQYRDVPACATLNRSCYTRRSNNHPYSTYYGSDTSTYGDPRSDIYYTSTLTRHPRHSVNRNFPSDTEGKIYDTPSSQNAYHHPALSSGPSNSAMGGASHSTTSSSLRNYAVGVGAMGGVGVGGGAPGQSSNMLRLDEPRIYSTSSLQLGSNPTASLQRPSSPQHSHYIDRSISLIRLDNSGGAAAAAAAAAANSGASGGGNNSGMGELGGSSLGSSVTLSTERNQPRFVIKFSPDIQSQRSNQGEGAIGSNLVKTTIELGSSNDPLAVSSITPNKSKYKASVMESPSKKVVEMSDKAVMTTQLPEQWSLMSSGSESRRISLGATSPPGNSPPPAPTLSGGVPDLLPTCVVRHSDYPNNTPWRNSGNIPSPRRGYHVSGAPGPSNCGGGAMGGQGPGRSGGNKNNMGNNSGANAGCHGAGTSSGTIQHGVSHGALSTMQTRADSNWAVIRKYIREATKTFFGLDEATQLKEEWLSRRKRFASRRYSERNVDSMPPPSPYQQPMGHYAYGHAHHGGGHMAGLSHDQPDGRVPSMDQRAAAAAARGGRAGRTRKKDHVFVIYWNLLRWIFWSLRFGRTGQRVAAGAGCGSDTNPGAGSTSPGRVPLASQMARDRTKSRSISPATLADIPPNITISPQEMFFDDLEDNHRNSAHHLQPPGRGLHWRIARSYPSSGGMGISNRISSQFLNKVLDNSERQQFRQGLRQPTSTASKLALIDEYEDFRPYFTYWISVVQIIILVVSMITYGLAPVGLDLHRKSSLVLVTSLSLQQMEIIQPANFWIGPSAADLIHLGAKFAPCMRMDEAIHRRMVETRDKERQTACCIRNDNSGCVQSSRNECSIKGVSRSGLLSTWKKWTREEGPGGRISGSVCGLDPKFCEAPASVAPYEWPDDITKWPICRKTRGITGMTTKDKTAEHMVCEVIGHPCCIGIHAKCVITTREYCRFVNGYFHEEASLCSQVSCVQDVCGMFPFIADEQPDQVYRLISSLFLHAGLGHIMITLTLHWFILRDLEKLAGPLRVAIIYLGSGIAGNLASVLLEPHRAEVGPGGGQYGLMACLLVELLHMWGMLRRPWQALGKMLSVLVLLFIIGFLPWVDNFAHIVGFCAGFLLSHAFMPYIAFGKYSTYRKWLEVVICLAGYFAILVTLLVIFYAGFGDCEICKLLNCLPLTKDFCAEQDIDFKPSGSGINLVT</sequence>
<dbReference type="Pfam" id="PF01694">
    <property type="entry name" value="Rhomboid"/>
    <property type="match status" value="1"/>
</dbReference>
<feature type="compositionally biased region" description="Polar residues" evidence="7">
    <location>
        <begin position="253"/>
        <end position="273"/>
    </location>
</feature>
<dbReference type="Gene3D" id="1.20.1540.10">
    <property type="entry name" value="Rhomboid-like"/>
    <property type="match status" value="1"/>
</dbReference>
<evidence type="ECO:0000256" key="1">
    <source>
        <dbReference type="ARBA" id="ARBA00004477"/>
    </source>
</evidence>
<feature type="transmembrane region" description="Helical" evidence="8">
    <location>
        <begin position="1206"/>
        <end position="1225"/>
    </location>
</feature>
<feature type="region of interest" description="Disordered" evidence="7">
    <location>
        <begin position="689"/>
        <end position="734"/>
    </location>
</feature>
<feature type="compositionally biased region" description="Polar residues" evidence="7">
    <location>
        <begin position="196"/>
        <end position="212"/>
    </location>
</feature>
<evidence type="ECO:0000256" key="8">
    <source>
        <dbReference type="SAM" id="Phobius"/>
    </source>
</evidence>
<feature type="transmembrane region" description="Helical" evidence="8">
    <location>
        <begin position="1125"/>
        <end position="1143"/>
    </location>
</feature>
<accession>A0ABP1QAU6</accession>
<name>A0ABP1QAU6_9HEXA</name>
<feature type="region of interest" description="Disordered" evidence="7">
    <location>
        <begin position="157"/>
        <end position="212"/>
    </location>
</feature>
<keyword evidence="11" id="KW-1185">Reference proteome</keyword>
<evidence type="ECO:0000313" key="10">
    <source>
        <dbReference type="EMBL" id="CAL8095377.1"/>
    </source>
</evidence>
<dbReference type="Proteomes" id="UP001642540">
    <property type="component" value="Unassembled WGS sequence"/>
</dbReference>
<evidence type="ECO:0000256" key="2">
    <source>
        <dbReference type="ARBA" id="ARBA00009045"/>
    </source>
</evidence>
<feature type="transmembrane region" description="Helical" evidence="8">
    <location>
        <begin position="1181"/>
        <end position="1200"/>
    </location>
</feature>
<feature type="region of interest" description="Disordered" evidence="7">
    <location>
        <begin position="253"/>
        <end position="274"/>
    </location>
</feature>
<evidence type="ECO:0000256" key="4">
    <source>
        <dbReference type="ARBA" id="ARBA00022824"/>
    </source>
</evidence>
<dbReference type="EMBL" id="CAXLJM020000027">
    <property type="protein sequence ID" value="CAL8095377.1"/>
    <property type="molecule type" value="Genomic_DNA"/>
</dbReference>